<feature type="compositionally biased region" description="Low complexity" evidence="1">
    <location>
        <begin position="165"/>
        <end position="176"/>
    </location>
</feature>
<accession>A0A839Q5U9</accession>
<dbReference type="RefSeq" id="WP_183467509.1">
    <property type="nucleotide sequence ID" value="NZ_JACHVU010000003.1"/>
</dbReference>
<dbReference type="AlphaFoldDB" id="A0A839Q5U9"/>
<proteinExistence type="predicted"/>
<feature type="region of interest" description="Disordered" evidence="1">
    <location>
        <begin position="1"/>
        <end position="83"/>
    </location>
</feature>
<organism evidence="2 3">
    <name type="scientific">Mycolicibacterium iranicum</name>
    <name type="common">Mycobacterium iranicum</name>
    <dbReference type="NCBI Taxonomy" id="912594"/>
    <lineage>
        <taxon>Bacteria</taxon>
        <taxon>Bacillati</taxon>
        <taxon>Actinomycetota</taxon>
        <taxon>Actinomycetes</taxon>
        <taxon>Mycobacteriales</taxon>
        <taxon>Mycobacteriaceae</taxon>
        <taxon>Mycolicibacterium</taxon>
    </lineage>
</organism>
<evidence type="ECO:0000313" key="2">
    <source>
        <dbReference type="EMBL" id="MBB2990254.1"/>
    </source>
</evidence>
<evidence type="ECO:0000256" key="1">
    <source>
        <dbReference type="SAM" id="MobiDB-lite"/>
    </source>
</evidence>
<feature type="compositionally biased region" description="Basic and acidic residues" evidence="1">
    <location>
        <begin position="56"/>
        <end position="80"/>
    </location>
</feature>
<dbReference type="EMBL" id="JACHVU010000003">
    <property type="protein sequence ID" value="MBB2990254.1"/>
    <property type="molecule type" value="Genomic_DNA"/>
</dbReference>
<reference evidence="2 3" key="1">
    <citation type="submission" date="2020-08" db="EMBL/GenBank/DDBJ databases">
        <title>The Agave Microbiome: Exploring the role of microbial communities in plant adaptations to desert environments.</title>
        <authorList>
            <person name="Partida-Martinez L.P."/>
        </authorList>
    </citation>
    <scope>NUCLEOTIDE SEQUENCE [LARGE SCALE GENOMIC DNA]</scope>
    <source>
        <strain evidence="2 3">AT2.18</strain>
    </source>
</reference>
<feature type="region of interest" description="Disordered" evidence="1">
    <location>
        <begin position="144"/>
        <end position="176"/>
    </location>
</feature>
<evidence type="ECO:0000313" key="3">
    <source>
        <dbReference type="Proteomes" id="UP000550501"/>
    </source>
</evidence>
<dbReference type="Proteomes" id="UP000550501">
    <property type="component" value="Unassembled WGS sequence"/>
</dbReference>
<comment type="caution">
    <text evidence="2">The sequence shown here is derived from an EMBL/GenBank/DDBJ whole genome shotgun (WGS) entry which is preliminary data.</text>
</comment>
<protein>
    <submittedName>
        <fullName evidence="2">Uncharacterized protein</fullName>
    </submittedName>
</protein>
<gene>
    <name evidence="2" type="ORF">FHR72_001722</name>
</gene>
<feature type="compositionally biased region" description="Acidic residues" evidence="1">
    <location>
        <begin position="41"/>
        <end position="55"/>
    </location>
</feature>
<keyword evidence="3" id="KW-1185">Reference proteome</keyword>
<name>A0A839Q5U9_MYCIR</name>
<sequence length="176" mass="18590">MTTTDDTPQHGADAQAGHSGPASTDDNRPPASEPNDQHGDDTDDRDDAEQDDDADDGSRSNREKRYRLRLRDAERQRDELADTLTRTRQAIVSSVVAGSGYAPKVAELVTADMDKLLDDNGIPDAEKIVSSLAAVVADYGFARQPRTPAPNLQQGSTNGGGGAGKASWAGAIKGSE</sequence>